<dbReference type="EMBL" id="JAZDQJ010000017">
    <property type="protein sequence ID" value="MEE1934705.1"/>
    <property type="molecule type" value="Genomic_DNA"/>
</dbReference>
<dbReference type="Proteomes" id="UP001335100">
    <property type="component" value="Unassembled WGS sequence"/>
</dbReference>
<dbReference type="RefSeq" id="WP_330075467.1">
    <property type="nucleotide sequence ID" value="NZ_JAZDQJ010000017.1"/>
</dbReference>
<name>A0ABU7HT33_9PSED</name>
<reference evidence="1 2" key="1">
    <citation type="submission" date="2024-01" db="EMBL/GenBank/DDBJ databases">
        <title>Unpublished Manusciprt.</title>
        <authorList>
            <person name="Duman M."/>
            <person name="Valdes E.G."/>
            <person name="Ajmi N."/>
            <person name="Altun S."/>
            <person name="Saticioglu I.B."/>
        </authorList>
    </citation>
    <scope>NUCLEOTIDE SEQUENCE [LARGE SCALE GENOMIC DNA]</scope>
    <source>
        <strain evidence="1 2">148P</strain>
    </source>
</reference>
<keyword evidence="2" id="KW-1185">Reference proteome</keyword>
<sequence length="170" mass="18711">MSGTTNTVDVLLLVDADNLISTGNVEDSVSLVVQRKLVDQNAKNDELDGGSELWFDLKNGDNVRWRATTLSRNFDTTALISNIVLGNNNSGKYGGVLSDPIPLTFDDVPVAYLKDKTPTFGSTATTVSVWQASAEKPGKLFYRIQFYLLDRETKVVGGPYIWDPYITITN</sequence>
<protein>
    <submittedName>
        <fullName evidence="1">AidA/PixA family protein</fullName>
    </submittedName>
</protein>
<accession>A0ABU7HT33</accession>
<organism evidence="1 2">
    <name type="scientific">Pseudomonas ulcerans</name>
    <dbReference type="NCBI Taxonomy" id="3115852"/>
    <lineage>
        <taxon>Bacteria</taxon>
        <taxon>Pseudomonadati</taxon>
        <taxon>Pseudomonadota</taxon>
        <taxon>Gammaproteobacteria</taxon>
        <taxon>Pseudomonadales</taxon>
        <taxon>Pseudomonadaceae</taxon>
        <taxon>Pseudomonas</taxon>
    </lineage>
</organism>
<comment type="caution">
    <text evidence="1">The sequence shown here is derived from an EMBL/GenBank/DDBJ whole genome shotgun (WGS) entry which is preliminary data.</text>
</comment>
<gene>
    <name evidence="1" type="ORF">V0R50_15860</name>
</gene>
<dbReference type="Gene3D" id="2.60.40.3910">
    <property type="entry name" value="Inclusion body protein"/>
    <property type="match status" value="1"/>
</dbReference>
<evidence type="ECO:0000313" key="1">
    <source>
        <dbReference type="EMBL" id="MEE1934705.1"/>
    </source>
</evidence>
<evidence type="ECO:0000313" key="2">
    <source>
        <dbReference type="Proteomes" id="UP001335100"/>
    </source>
</evidence>
<dbReference type="InterPro" id="IPR038712">
    <property type="entry name" value="PixA-like_sf"/>
</dbReference>
<dbReference type="InterPro" id="IPR021087">
    <property type="entry name" value="Uncharacterised_PixA/AidA"/>
</dbReference>
<dbReference type="Pfam" id="PF12306">
    <property type="entry name" value="PixA"/>
    <property type="match status" value="1"/>
</dbReference>
<proteinExistence type="predicted"/>